<evidence type="ECO:0000256" key="3">
    <source>
        <dbReference type="ARBA" id="ARBA00022448"/>
    </source>
</evidence>
<keyword evidence="3" id="KW-0813">Transport</keyword>
<evidence type="ECO:0000256" key="10">
    <source>
        <dbReference type="ARBA" id="ARBA00023180"/>
    </source>
</evidence>
<evidence type="ECO:0000256" key="1">
    <source>
        <dbReference type="ARBA" id="ARBA00004651"/>
    </source>
</evidence>
<keyword evidence="7" id="KW-0406">Ion transport</keyword>
<keyword evidence="11" id="KW-1071">Ligand-gated ion channel</keyword>
<keyword evidence="5 13" id="KW-0812">Transmembrane</keyword>
<evidence type="ECO:0000256" key="13">
    <source>
        <dbReference type="SAM" id="Phobius"/>
    </source>
</evidence>
<dbReference type="SMART" id="SM00918">
    <property type="entry name" value="Lig_chan-Glu_bd"/>
    <property type="match status" value="1"/>
</dbReference>
<evidence type="ECO:0000256" key="2">
    <source>
        <dbReference type="ARBA" id="ARBA00008685"/>
    </source>
</evidence>
<evidence type="ECO:0000256" key="11">
    <source>
        <dbReference type="ARBA" id="ARBA00023286"/>
    </source>
</evidence>
<dbReference type="Proteomes" id="UP001487740">
    <property type="component" value="Unassembled WGS sequence"/>
</dbReference>
<sequence length="577" mass="65602">MNHVLREVVARPLQGKQIIFMVEETLEEFVQGSFVMSAAVTPYVILSFPQHWEDVNMDFYHSIELNVAVVVVREERIGSLEAPLQWLTPKALLVLLATGYCNFDELSRSPLLKTPSVAFLCPLQENTTYRVVTRLASDEWHTLGLWDLDSFSTWDDLFHDRFADFEGKVLNMFCSYDDVPLLHKKEDGSVDGSNIRIINAMSQWLNFTPVYEVPTDTSWGTRENGSWTGMLGDLYSGRSDLAINYFTVTEDRAEDFDYSVSYFNEGFGLMLRVPPPLPRWMNLLFPYTMMVWALLGGVMVLVGLTFYLLNLRTHPLSLARSFLVTVKGMVGQSVGHVPVSWVSRSFLGLWWFVMLVLDISYTCNLIAVLTVPVYSARIHSFEQLAQSDLRLYSEGSKEYKYGLRSLKVCMLDYGEFVPEALLTSTDTSLATIGAKVDLSPEDKTLRFSGEESCVEQVQLYQGNLAFLFRKSTPWRHKFNMGLQRLVEAGLVYKWHSQIMDKFPAGKGERREREPTELTLGHLQSSFLILGLGAGLAVVIFLVEFFLYPRQASLAKPRGGAYTVYVLQCSAEHDNRPR</sequence>
<evidence type="ECO:0000256" key="12">
    <source>
        <dbReference type="ARBA" id="ARBA00023303"/>
    </source>
</evidence>
<dbReference type="PANTHER" id="PTHR42643:SF24">
    <property type="entry name" value="IONOTROPIC RECEPTOR 60A"/>
    <property type="match status" value="1"/>
</dbReference>
<evidence type="ECO:0000256" key="5">
    <source>
        <dbReference type="ARBA" id="ARBA00022692"/>
    </source>
</evidence>
<accession>A0AAW0TPH8</accession>
<organism evidence="15 16">
    <name type="scientific">Scylla paramamosain</name>
    <name type="common">Mud crab</name>
    <dbReference type="NCBI Taxonomy" id="85552"/>
    <lineage>
        <taxon>Eukaryota</taxon>
        <taxon>Metazoa</taxon>
        <taxon>Ecdysozoa</taxon>
        <taxon>Arthropoda</taxon>
        <taxon>Crustacea</taxon>
        <taxon>Multicrustacea</taxon>
        <taxon>Malacostraca</taxon>
        <taxon>Eumalacostraca</taxon>
        <taxon>Eucarida</taxon>
        <taxon>Decapoda</taxon>
        <taxon>Pleocyemata</taxon>
        <taxon>Brachyura</taxon>
        <taxon>Eubrachyura</taxon>
        <taxon>Portunoidea</taxon>
        <taxon>Portunidae</taxon>
        <taxon>Portuninae</taxon>
        <taxon>Scylla</taxon>
    </lineage>
</organism>
<feature type="transmembrane region" description="Helical" evidence="13">
    <location>
        <begin position="349"/>
        <end position="374"/>
    </location>
</feature>
<dbReference type="EMBL" id="JARAKH010000027">
    <property type="protein sequence ID" value="KAK8389579.1"/>
    <property type="molecule type" value="Genomic_DNA"/>
</dbReference>
<keyword evidence="12" id="KW-0407">Ion channel</keyword>
<dbReference type="GO" id="GO:0050906">
    <property type="term" value="P:detection of stimulus involved in sensory perception"/>
    <property type="evidence" value="ECO:0007669"/>
    <property type="project" value="UniProtKB-ARBA"/>
</dbReference>
<comment type="similarity">
    <text evidence="2">Belongs to the glutamate-gated ion channel (TC 1.A.10.1) family.</text>
</comment>
<dbReference type="SUPFAM" id="SSF53850">
    <property type="entry name" value="Periplasmic binding protein-like II"/>
    <property type="match status" value="1"/>
</dbReference>
<protein>
    <recommendedName>
        <fullName evidence="14">Ionotropic glutamate receptor L-glutamate and glycine-binding domain-containing protein</fullName>
    </recommendedName>
</protein>
<keyword evidence="10" id="KW-0325">Glycoprotein</keyword>
<evidence type="ECO:0000256" key="8">
    <source>
        <dbReference type="ARBA" id="ARBA00023136"/>
    </source>
</evidence>
<keyword evidence="4" id="KW-1003">Cell membrane</keyword>
<keyword evidence="8 13" id="KW-0472">Membrane</keyword>
<feature type="transmembrane region" description="Helical" evidence="13">
    <location>
        <begin position="284"/>
        <end position="309"/>
    </location>
</feature>
<name>A0AAW0TPH8_SCYPA</name>
<dbReference type="InterPro" id="IPR001320">
    <property type="entry name" value="Iontro_rcpt_C"/>
</dbReference>
<evidence type="ECO:0000256" key="4">
    <source>
        <dbReference type="ARBA" id="ARBA00022475"/>
    </source>
</evidence>
<evidence type="ECO:0000259" key="14">
    <source>
        <dbReference type="SMART" id="SM00918"/>
    </source>
</evidence>
<dbReference type="Gene3D" id="3.40.190.10">
    <property type="entry name" value="Periplasmic binding protein-like II"/>
    <property type="match status" value="1"/>
</dbReference>
<dbReference type="InterPro" id="IPR052192">
    <property type="entry name" value="Insect_Ionotropic_Sensory_Rcpt"/>
</dbReference>
<dbReference type="Gene3D" id="1.10.287.70">
    <property type="match status" value="1"/>
</dbReference>
<reference evidence="15 16" key="1">
    <citation type="submission" date="2023-03" db="EMBL/GenBank/DDBJ databases">
        <title>High-quality genome of Scylla paramamosain provides insights in environmental adaptation.</title>
        <authorList>
            <person name="Zhang L."/>
        </authorList>
    </citation>
    <scope>NUCLEOTIDE SEQUENCE [LARGE SCALE GENOMIC DNA]</scope>
    <source>
        <strain evidence="15">LZ_2023a</strain>
        <tissue evidence="15">Muscle</tissue>
    </source>
</reference>
<dbReference type="Pfam" id="PF10613">
    <property type="entry name" value="Lig_chan-Glu_bd"/>
    <property type="match status" value="1"/>
</dbReference>
<dbReference type="Pfam" id="PF00060">
    <property type="entry name" value="Lig_chan"/>
    <property type="match status" value="1"/>
</dbReference>
<dbReference type="InterPro" id="IPR019594">
    <property type="entry name" value="Glu/Gly-bd"/>
</dbReference>
<dbReference type="GO" id="GO:0005886">
    <property type="term" value="C:plasma membrane"/>
    <property type="evidence" value="ECO:0007669"/>
    <property type="project" value="UniProtKB-SubCell"/>
</dbReference>
<dbReference type="PANTHER" id="PTHR42643">
    <property type="entry name" value="IONOTROPIC RECEPTOR 20A-RELATED"/>
    <property type="match status" value="1"/>
</dbReference>
<evidence type="ECO:0000256" key="9">
    <source>
        <dbReference type="ARBA" id="ARBA00023170"/>
    </source>
</evidence>
<proteinExistence type="inferred from homology"/>
<gene>
    <name evidence="15" type="ORF">O3P69_008942</name>
</gene>
<evidence type="ECO:0000256" key="6">
    <source>
        <dbReference type="ARBA" id="ARBA00022989"/>
    </source>
</evidence>
<keyword evidence="16" id="KW-1185">Reference proteome</keyword>
<feature type="domain" description="Ionotropic glutamate receptor L-glutamate and glycine-binding" evidence="14">
    <location>
        <begin position="180"/>
        <end position="236"/>
    </location>
</feature>
<keyword evidence="9" id="KW-0675">Receptor</keyword>
<comment type="caution">
    <text evidence="15">The sequence shown here is derived from an EMBL/GenBank/DDBJ whole genome shotgun (WGS) entry which is preliminary data.</text>
</comment>
<dbReference type="GO" id="GO:0015276">
    <property type="term" value="F:ligand-gated monoatomic ion channel activity"/>
    <property type="evidence" value="ECO:0007669"/>
    <property type="project" value="InterPro"/>
</dbReference>
<keyword evidence="6 13" id="KW-1133">Transmembrane helix</keyword>
<evidence type="ECO:0000313" key="15">
    <source>
        <dbReference type="EMBL" id="KAK8389579.1"/>
    </source>
</evidence>
<comment type="subcellular location">
    <subcellularLocation>
        <location evidence="1">Cell membrane</location>
        <topology evidence="1">Multi-pass membrane protein</topology>
    </subcellularLocation>
</comment>
<dbReference type="AlphaFoldDB" id="A0AAW0TPH8"/>
<feature type="transmembrane region" description="Helical" evidence="13">
    <location>
        <begin position="526"/>
        <end position="547"/>
    </location>
</feature>
<evidence type="ECO:0000256" key="7">
    <source>
        <dbReference type="ARBA" id="ARBA00023065"/>
    </source>
</evidence>
<evidence type="ECO:0000313" key="16">
    <source>
        <dbReference type="Proteomes" id="UP001487740"/>
    </source>
</evidence>